<gene>
    <name evidence="1" type="ORF">IRJ16_05875</name>
</gene>
<dbReference type="AlphaFoldDB" id="A0A929KVV1"/>
<comment type="caution">
    <text evidence="1">The sequence shown here is derived from an EMBL/GenBank/DDBJ whole genome shotgun (WGS) entry which is preliminary data.</text>
</comment>
<reference evidence="1" key="1">
    <citation type="submission" date="2020-10" db="EMBL/GenBank/DDBJ databases">
        <title>Mucilaginibacter mali sp. nov., isolated from rhizosphere soil of apple orchard.</title>
        <authorList>
            <person name="Lee J.-S."/>
            <person name="Kim H.S."/>
            <person name="Kim J.-S."/>
        </authorList>
    </citation>
    <scope>NUCLEOTIDE SEQUENCE</scope>
    <source>
        <strain evidence="1">KCTC 22746</strain>
    </source>
</reference>
<proteinExistence type="predicted"/>
<dbReference type="EMBL" id="JADFFL010000002">
    <property type="protein sequence ID" value="MBE9661405.1"/>
    <property type="molecule type" value="Genomic_DNA"/>
</dbReference>
<protein>
    <submittedName>
        <fullName evidence="1">Uncharacterized protein</fullName>
    </submittedName>
</protein>
<keyword evidence="2" id="KW-1185">Reference proteome</keyword>
<dbReference type="RefSeq" id="WP_194110594.1">
    <property type="nucleotide sequence ID" value="NZ_JADFFL010000002.1"/>
</dbReference>
<sequence>MDKVQLNHNGEILKAVFVTENINIAKLAKILNVNRGTIYFWFTKPDLPKEKLNEIGYVINYDFKPLFKRAA</sequence>
<evidence type="ECO:0000313" key="1">
    <source>
        <dbReference type="EMBL" id="MBE9661405.1"/>
    </source>
</evidence>
<accession>A0A929KVV1</accession>
<dbReference type="InterPro" id="IPR009061">
    <property type="entry name" value="DNA-bd_dom_put_sf"/>
</dbReference>
<evidence type="ECO:0000313" key="2">
    <source>
        <dbReference type="Proteomes" id="UP000622475"/>
    </source>
</evidence>
<name>A0A929KVV1_9SPHI</name>
<organism evidence="1 2">
    <name type="scientific">Mucilaginibacter myungsuensis</name>
    <dbReference type="NCBI Taxonomy" id="649104"/>
    <lineage>
        <taxon>Bacteria</taxon>
        <taxon>Pseudomonadati</taxon>
        <taxon>Bacteroidota</taxon>
        <taxon>Sphingobacteriia</taxon>
        <taxon>Sphingobacteriales</taxon>
        <taxon>Sphingobacteriaceae</taxon>
        <taxon>Mucilaginibacter</taxon>
    </lineage>
</organism>
<dbReference type="Proteomes" id="UP000622475">
    <property type="component" value="Unassembled WGS sequence"/>
</dbReference>
<dbReference type="SUPFAM" id="SSF46955">
    <property type="entry name" value="Putative DNA-binding domain"/>
    <property type="match status" value="1"/>
</dbReference>